<evidence type="ECO:0000313" key="4">
    <source>
        <dbReference type="EMBL" id="KIK50436.1"/>
    </source>
</evidence>
<name>A0A0D0B8H6_9AGAR</name>
<keyword evidence="5" id="KW-1185">Reference proteome</keyword>
<dbReference type="PANTHER" id="PTHR43439:SF2">
    <property type="entry name" value="ENZYME, PUTATIVE (JCVI)-RELATED"/>
    <property type="match status" value="1"/>
</dbReference>
<accession>A0A0D0B8H6</accession>
<keyword evidence="2" id="KW-0597">Phosphoprotein</keyword>
<protein>
    <recommendedName>
        <fullName evidence="3">AMP-dependent synthetase/ligase domain-containing protein</fullName>
    </recommendedName>
</protein>
<dbReference type="InterPro" id="IPR051414">
    <property type="entry name" value="Adenylate-forming_Reductase"/>
</dbReference>
<dbReference type="HOGENOM" id="CLU_002220_3_2_1"/>
<dbReference type="InterPro" id="IPR042099">
    <property type="entry name" value="ANL_N_sf"/>
</dbReference>
<dbReference type="Pfam" id="PF00501">
    <property type="entry name" value="AMP-binding"/>
    <property type="match status" value="1"/>
</dbReference>
<proteinExistence type="predicted"/>
<dbReference type="AlphaFoldDB" id="A0A0D0B8H6"/>
<dbReference type="InterPro" id="IPR000873">
    <property type="entry name" value="AMP-dep_synth/lig_dom"/>
</dbReference>
<dbReference type="Pfam" id="PF23562">
    <property type="entry name" value="AMP-binding_C_3"/>
    <property type="match status" value="1"/>
</dbReference>
<evidence type="ECO:0000256" key="2">
    <source>
        <dbReference type="ARBA" id="ARBA00022553"/>
    </source>
</evidence>
<evidence type="ECO:0000259" key="3">
    <source>
        <dbReference type="Pfam" id="PF00501"/>
    </source>
</evidence>
<sequence>MPAPFTPPPFLALEYQLDYHFTHNPSYPVVLHPSTDGTHVVYTYSDLVPRVHKVAHYIRDQMENSGHCSASPPIIAILCQMDSFTTFLLIMGILRAGMTVFPISPRFSLTVVAHLIDSVKPSQILVNGNSYPFVLEALKLLKDKHVPGLLQAPASDFLFSECNGRADFPQHTRDINDTAFIVHSSSSSALFPKTINRSAYFMLKDAEIIDYAYELVVGKIFGLQGLELFHTSGLMFLSWMPRSGFIMAMLNPKDKSSVSPPSPNTIYNGFVQTKPSFAWVSPALIETWAFDSEERTIDLLKPMNGVITGGRRLNAGVGVALAKKGVRINTLYGSTENGIVGIISENTGDDWEYFCAPPIPELKFTSRPDGLYTLKVLSTENRDIFMKHPIKENHYIVVGRIGDQIMLSSGQMASSSNLSVFLKITPSAKQVNPVPIEEMLCRILKLESALLFGQSRKHLGVLVQPCETAGLNVEQVRTAIQHINPKLSLHSRISEQLILLAQPTKPILQSPKGMPRRALALKDYENEIHCLYLEKYPVA</sequence>
<dbReference type="SUPFAM" id="SSF56801">
    <property type="entry name" value="Acetyl-CoA synthetase-like"/>
    <property type="match status" value="1"/>
</dbReference>
<dbReference type="OrthoDB" id="429813at2759"/>
<gene>
    <name evidence="4" type="ORF">GYMLUDRAFT_266168</name>
</gene>
<dbReference type="Gene3D" id="3.40.50.12780">
    <property type="entry name" value="N-terminal domain of ligase-like"/>
    <property type="match status" value="1"/>
</dbReference>
<reference evidence="4 5" key="1">
    <citation type="submission" date="2014-04" db="EMBL/GenBank/DDBJ databases">
        <title>Evolutionary Origins and Diversification of the Mycorrhizal Mutualists.</title>
        <authorList>
            <consortium name="DOE Joint Genome Institute"/>
            <consortium name="Mycorrhizal Genomics Consortium"/>
            <person name="Kohler A."/>
            <person name="Kuo A."/>
            <person name="Nagy L.G."/>
            <person name="Floudas D."/>
            <person name="Copeland A."/>
            <person name="Barry K.W."/>
            <person name="Cichocki N."/>
            <person name="Veneault-Fourrey C."/>
            <person name="LaButti K."/>
            <person name="Lindquist E.A."/>
            <person name="Lipzen A."/>
            <person name="Lundell T."/>
            <person name="Morin E."/>
            <person name="Murat C."/>
            <person name="Riley R."/>
            <person name="Ohm R."/>
            <person name="Sun H."/>
            <person name="Tunlid A."/>
            <person name="Henrissat B."/>
            <person name="Grigoriev I.V."/>
            <person name="Hibbett D.S."/>
            <person name="Martin F."/>
        </authorList>
    </citation>
    <scope>NUCLEOTIDE SEQUENCE [LARGE SCALE GENOMIC DNA]</scope>
    <source>
        <strain evidence="4 5">FD-317 M1</strain>
    </source>
</reference>
<dbReference type="PANTHER" id="PTHR43439">
    <property type="entry name" value="PHENYLACETATE-COENZYME A LIGASE"/>
    <property type="match status" value="1"/>
</dbReference>
<evidence type="ECO:0000313" key="5">
    <source>
        <dbReference type="Proteomes" id="UP000053593"/>
    </source>
</evidence>
<dbReference type="EMBL" id="KN834903">
    <property type="protein sequence ID" value="KIK50436.1"/>
    <property type="molecule type" value="Genomic_DNA"/>
</dbReference>
<evidence type="ECO:0000256" key="1">
    <source>
        <dbReference type="ARBA" id="ARBA00022450"/>
    </source>
</evidence>
<keyword evidence="1" id="KW-0596">Phosphopantetheine</keyword>
<organism evidence="4 5">
    <name type="scientific">Collybiopsis luxurians FD-317 M1</name>
    <dbReference type="NCBI Taxonomy" id="944289"/>
    <lineage>
        <taxon>Eukaryota</taxon>
        <taxon>Fungi</taxon>
        <taxon>Dikarya</taxon>
        <taxon>Basidiomycota</taxon>
        <taxon>Agaricomycotina</taxon>
        <taxon>Agaricomycetes</taxon>
        <taxon>Agaricomycetidae</taxon>
        <taxon>Agaricales</taxon>
        <taxon>Marasmiineae</taxon>
        <taxon>Omphalotaceae</taxon>
        <taxon>Collybiopsis</taxon>
        <taxon>Collybiopsis luxurians</taxon>
    </lineage>
</organism>
<feature type="domain" description="AMP-dependent synthetase/ligase" evidence="3">
    <location>
        <begin position="25"/>
        <end position="361"/>
    </location>
</feature>
<dbReference type="Proteomes" id="UP000053593">
    <property type="component" value="Unassembled WGS sequence"/>
</dbReference>